<evidence type="ECO:0000256" key="2">
    <source>
        <dbReference type="ARBA" id="ARBA00011015"/>
    </source>
</evidence>
<comment type="subcellular location">
    <subcellularLocation>
        <location evidence="1">Cytoplasm</location>
        <location evidence="1">Cytoskeleton</location>
        <location evidence="1">Microtubule organizing center</location>
    </subcellularLocation>
</comment>
<organism evidence="5">
    <name type="scientific">Xenopsylla cheopis</name>
    <name type="common">Oriental rat flea</name>
    <name type="synonym">Pulex cheopis</name>
    <dbReference type="NCBI Taxonomy" id="163159"/>
    <lineage>
        <taxon>Eukaryota</taxon>
        <taxon>Metazoa</taxon>
        <taxon>Ecdysozoa</taxon>
        <taxon>Arthropoda</taxon>
        <taxon>Hexapoda</taxon>
        <taxon>Insecta</taxon>
        <taxon>Pterygota</taxon>
        <taxon>Neoptera</taxon>
        <taxon>Endopterygota</taxon>
        <taxon>Siphonaptera</taxon>
        <taxon>Pulicidae</taxon>
        <taxon>Xenopsyllinae</taxon>
        <taxon>Xenopsylla</taxon>
    </lineage>
</organism>
<evidence type="ECO:0000256" key="4">
    <source>
        <dbReference type="ARBA" id="ARBA00023212"/>
    </source>
</evidence>
<dbReference type="Pfam" id="PF12554">
    <property type="entry name" value="MOZART1"/>
    <property type="match status" value="1"/>
</dbReference>
<comment type="similarity">
    <text evidence="2">Belongs to the MOZART1 family.</text>
</comment>
<evidence type="ECO:0000256" key="1">
    <source>
        <dbReference type="ARBA" id="ARBA00004267"/>
    </source>
</evidence>
<keyword evidence="4" id="KW-0206">Cytoskeleton</keyword>
<evidence type="ECO:0000256" key="3">
    <source>
        <dbReference type="ARBA" id="ARBA00022490"/>
    </source>
</evidence>
<dbReference type="AlphaFoldDB" id="A0A6M2DMH3"/>
<name>A0A6M2DMH3_XENCH</name>
<evidence type="ECO:0000313" key="5">
    <source>
        <dbReference type="EMBL" id="NOV47495.1"/>
    </source>
</evidence>
<dbReference type="PANTHER" id="PTHR28520">
    <property type="entry name" value="MITOTIC-SPINDLE ORGANIZING PROTEIN 1"/>
    <property type="match status" value="1"/>
</dbReference>
<protein>
    <submittedName>
        <fullName evidence="5">Putative mitotic-spindle organizing gamma-tubulin ring associated</fullName>
    </submittedName>
</protein>
<dbReference type="GO" id="GO:0000931">
    <property type="term" value="C:gamma-tubulin ring complex"/>
    <property type="evidence" value="ECO:0007669"/>
    <property type="project" value="InterPro"/>
</dbReference>
<dbReference type="InterPro" id="IPR022214">
    <property type="entry name" value="MZT1"/>
</dbReference>
<dbReference type="EMBL" id="GIIL01003769">
    <property type="protein sequence ID" value="NOV47495.1"/>
    <property type="molecule type" value="Transcribed_RNA"/>
</dbReference>
<dbReference type="GO" id="GO:0005819">
    <property type="term" value="C:spindle"/>
    <property type="evidence" value="ECO:0007669"/>
    <property type="project" value="TreeGrafter"/>
</dbReference>
<dbReference type="PANTHER" id="PTHR28520:SF2">
    <property type="entry name" value="MITOTIC-SPINDLE ORGANIZING PROTEIN 1"/>
    <property type="match status" value="1"/>
</dbReference>
<keyword evidence="3" id="KW-0963">Cytoplasm</keyword>
<accession>A0A6M2DMH3</accession>
<dbReference type="GO" id="GO:0031021">
    <property type="term" value="C:interphase microtubule organizing center"/>
    <property type="evidence" value="ECO:0007669"/>
    <property type="project" value="TreeGrafter"/>
</dbReference>
<dbReference type="GO" id="GO:0033566">
    <property type="term" value="P:gamma-tubulin complex localization"/>
    <property type="evidence" value="ECO:0007669"/>
    <property type="project" value="InterPro"/>
</dbReference>
<dbReference type="GO" id="GO:0051415">
    <property type="term" value="P:microtubule nucleation by interphase microtubule organizing center"/>
    <property type="evidence" value="ECO:0007669"/>
    <property type="project" value="TreeGrafter"/>
</dbReference>
<proteinExistence type="inferred from homology"/>
<dbReference type="GO" id="GO:0090307">
    <property type="term" value="P:mitotic spindle assembly"/>
    <property type="evidence" value="ECO:0007669"/>
    <property type="project" value="TreeGrafter"/>
</dbReference>
<sequence length="77" mass="8707">MIRIMSSNSAQAQDQIREAYDTLFEISRLLNTGLTPETLKICIRLCEAGVNPEALAHVLREIRHESESIQKSADDHQ</sequence>
<dbReference type="GO" id="GO:0005813">
    <property type="term" value="C:centrosome"/>
    <property type="evidence" value="ECO:0007669"/>
    <property type="project" value="TreeGrafter"/>
</dbReference>
<reference evidence="5" key="1">
    <citation type="submission" date="2020-03" db="EMBL/GenBank/DDBJ databases">
        <title>Transcriptomic Profiling of the Digestive Tract of the Rat Flea, Xenopsylla cheopis, Following Blood Feeding and Infection with Yersinia pestis.</title>
        <authorList>
            <person name="Bland D.M."/>
            <person name="Martens C.A."/>
            <person name="Virtaneva K."/>
            <person name="Kanakabandi K."/>
            <person name="Long D."/>
            <person name="Rosenke R."/>
            <person name="Saturday G.A."/>
            <person name="Hoyt F.H."/>
            <person name="Bruno D.P."/>
            <person name="Ribeiro J.M.C."/>
            <person name="Hinnebusch J."/>
        </authorList>
    </citation>
    <scope>NUCLEOTIDE SEQUENCE</scope>
</reference>